<sequence>MSRSASGARRRSCGGSWVRSSASRENCGQAEQGDGGDEAGCGGEDDAAERGRSGGDGHGGVERSGEPCDRRRARGGSRGRSRRTRLRSFVQDESYEVRVGPAGGLQDSEFGDPLPYAGEDDAGHGQGAGEGGAGGGVDAPVAQDDGLAQGRAHDVAGMSR</sequence>
<accession>A0A919EPV8</accession>
<gene>
    <name evidence="2" type="ORF">GCM10017667_41130</name>
</gene>
<proteinExistence type="predicted"/>
<protein>
    <submittedName>
        <fullName evidence="2">Uncharacterized protein</fullName>
    </submittedName>
</protein>
<feature type="compositionally biased region" description="Gly residues" evidence="1">
    <location>
        <begin position="124"/>
        <end position="137"/>
    </location>
</feature>
<dbReference type="AlphaFoldDB" id="A0A919EPV8"/>
<comment type="caution">
    <text evidence="2">The sequence shown here is derived from an EMBL/GenBank/DDBJ whole genome shotgun (WGS) entry which is preliminary data.</text>
</comment>
<feature type="compositionally biased region" description="Basic residues" evidence="1">
    <location>
        <begin position="71"/>
        <end position="86"/>
    </location>
</feature>
<evidence type="ECO:0000256" key="1">
    <source>
        <dbReference type="SAM" id="MobiDB-lite"/>
    </source>
</evidence>
<keyword evidence="3" id="KW-1185">Reference proteome</keyword>
<dbReference type="Proteomes" id="UP000632849">
    <property type="component" value="Unassembled WGS sequence"/>
</dbReference>
<evidence type="ECO:0000313" key="3">
    <source>
        <dbReference type="Proteomes" id="UP000632849"/>
    </source>
</evidence>
<feature type="compositionally biased region" description="Basic and acidic residues" evidence="1">
    <location>
        <begin position="48"/>
        <end position="70"/>
    </location>
</feature>
<reference evidence="2" key="1">
    <citation type="journal article" date="2014" name="Int. J. Syst. Evol. Microbiol.">
        <title>Complete genome sequence of Corynebacterium casei LMG S-19264T (=DSM 44701T), isolated from a smear-ripened cheese.</title>
        <authorList>
            <consortium name="US DOE Joint Genome Institute (JGI-PGF)"/>
            <person name="Walter F."/>
            <person name="Albersmeier A."/>
            <person name="Kalinowski J."/>
            <person name="Ruckert C."/>
        </authorList>
    </citation>
    <scope>NUCLEOTIDE SEQUENCE</scope>
    <source>
        <strain evidence="2">JCM 4122</strain>
    </source>
</reference>
<organism evidence="2 3">
    <name type="scientific">Streptomyces filamentosus</name>
    <name type="common">Streptomyces roseosporus</name>
    <dbReference type="NCBI Taxonomy" id="67294"/>
    <lineage>
        <taxon>Bacteria</taxon>
        <taxon>Bacillati</taxon>
        <taxon>Actinomycetota</taxon>
        <taxon>Actinomycetes</taxon>
        <taxon>Kitasatosporales</taxon>
        <taxon>Streptomycetaceae</taxon>
        <taxon>Streptomyces</taxon>
    </lineage>
</organism>
<evidence type="ECO:0000313" key="2">
    <source>
        <dbReference type="EMBL" id="GHG05906.1"/>
    </source>
</evidence>
<feature type="region of interest" description="Disordered" evidence="1">
    <location>
        <begin position="1"/>
        <end position="160"/>
    </location>
</feature>
<dbReference type="EMBL" id="BNBE01000002">
    <property type="protein sequence ID" value="GHG05906.1"/>
    <property type="molecule type" value="Genomic_DNA"/>
</dbReference>
<reference evidence="2" key="2">
    <citation type="submission" date="2020-09" db="EMBL/GenBank/DDBJ databases">
        <authorList>
            <person name="Sun Q."/>
            <person name="Ohkuma M."/>
        </authorList>
    </citation>
    <scope>NUCLEOTIDE SEQUENCE</scope>
    <source>
        <strain evidence="2">JCM 4122</strain>
    </source>
</reference>
<name>A0A919EPV8_STRFL</name>